<dbReference type="InterPro" id="IPR036188">
    <property type="entry name" value="FAD/NAD-bd_sf"/>
</dbReference>
<dbReference type="NCBIfam" id="TIGR02374">
    <property type="entry name" value="nitri_red_nirB"/>
    <property type="match status" value="1"/>
</dbReference>
<dbReference type="InterPro" id="IPR045854">
    <property type="entry name" value="NO2/SO3_Rdtase_4Fe4S_sf"/>
</dbReference>
<feature type="binding site" evidence="16">
    <location>
        <position position="682"/>
    </location>
    <ligand>
        <name>[4Fe-4S] cluster</name>
        <dbReference type="ChEBI" id="CHEBI:49883"/>
    </ligand>
</feature>
<dbReference type="InterPro" id="IPR005117">
    <property type="entry name" value="NiRdtase/SiRdtase_haem-b_fer"/>
</dbReference>
<name>A0A919CSH1_9PROT</name>
<keyword evidence="11 16" id="KW-0408">Iron</keyword>
<dbReference type="PANTHER" id="PTHR43809:SF1">
    <property type="entry name" value="NITRITE REDUCTASE (NADH) LARGE SUBUNIT"/>
    <property type="match status" value="1"/>
</dbReference>
<dbReference type="GO" id="GO:0042128">
    <property type="term" value="P:nitrate assimilation"/>
    <property type="evidence" value="ECO:0007669"/>
    <property type="project" value="UniProtKB-UniRule"/>
</dbReference>
<sequence length="814" mass="88244">MTRKLVVVGNGMSPGRALETLFEGGSDYEVTIFNAEPRVNYDRIMLSPVLSGEKTYEEIVIHGDDWYERHGVTLHKGRKVVHIDREARRVLADDGTTAEYDTLLLATGSSPVVIPVPGHDLPGVLTYRDLDDVEAMLAAANHGARAVVIGGGLLGLEAAAGLQRRGVDVTVLHLMPTLMERQLDASAGYLLQAAVEERGIKVITRANTHAILGEDRVTGVKLDDGTEIPADIVVMAVGIRPNAELAKAAGIAVNRGVLVDDRLLTSDPNVLAVGECVEHRGVCYGLVAPLYEMARTIGRNLLGEDVEFRGLATSTKLKVTGIDLFSAGDFLDAKDRQEIVLRDAARGVYKRLVLKDDRIIGVVLYGDTHDGAWFFQLLKDGTDISQLRDTLIFGQGYAGGAPLDPTAAVAALSDDAEICGCNGVCKSRIVGTISAKGLTSLDEVRAHTKASSSCGSCTGLVEQLMALTLGDAYDPAAVQPMCGCTDLGHDDVRRLIVAKGLKSIPQLMQALEWKTSCGCAKCRPALNYYLLATWPGEYQDDGQSRFINERVHANIQRDGTYSVVPRMWGGMTTPQELRAIADVADKFAIPSVKVTGGQRIDLLGVKKQDLPAVWADLNAAGLVSGHAYAKGLRTVKTCVGTDWCRFGTQDSTGLGIKLEKAMWGSWTPHKVKMAVSGCPRNCAEATCKDFGVVCVDSGYELHFAGAAGMHVKGTEVLCTVPTEQEALETCMAVIQLYREQGRYLERVYKWADRVGVDTVRRQVVEDPERRRALYERFLFSQRFAQSDPWAERVAGKDAHEFAPLATVPFQEAAE</sequence>
<dbReference type="Pfam" id="PF01077">
    <property type="entry name" value="NIR_SIR"/>
    <property type="match status" value="1"/>
</dbReference>
<dbReference type="GO" id="GO:0050660">
    <property type="term" value="F:flavin adenine dinucleotide binding"/>
    <property type="evidence" value="ECO:0007669"/>
    <property type="project" value="UniProtKB-UniRule"/>
</dbReference>
<dbReference type="SUPFAM" id="SSF56014">
    <property type="entry name" value="Nitrite and sulphite reductase 4Fe-4S domain-like"/>
    <property type="match status" value="1"/>
</dbReference>
<dbReference type="InterPro" id="IPR017121">
    <property type="entry name" value="Nitrite_Rdtase_lsu"/>
</dbReference>
<comment type="cofactor">
    <cofactor evidence="14">
        <name>[2Fe-2S] cluster</name>
        <dbReference type="ChEBI" id="CHEBI:190135"/>
    </cofactor>
</comment>
<accession>A0A919CSH1</accession>
<dbReference type="FunFam" id="3.50.50.60:FF:000033">
    <property type="entry name" value="Nitrite reductase [NAD(P)H], large subunit"/>
    <property type="match status" value="1"/>
</dbReference>
<dbReference type="EMBL" id="BMZS01000014">
    <property type="protein sequence ID" value="GHD62461.1"/>
    <property type="molecule type" value="Genomic_DNA"/>
</dbReference>
<evidence type="ECO:0000256" key="11">
    <source>
        <dbReference type="ARBA" id="ARBA00023004"/>
    </source>
</evidence>
<dbReference type="InterPro" id="IPR012744">
    <property type="entry name" value="Nitri_red_NirB"/>
</dbReference>
<evidence type="ECO:0000256" key="5">
    <source>
        <dbReference type="ARBA" id="ARBA00022617"/>
    </source>
</evidence>
<dbReference type="InterPro" id="IPR041854">
    <property type="entry name" value="BFD-like_2Fe2S-bd_dom_sf"/>
</dbReference>
<dbReference type="InterPro" id="IPR016156">
    <property type="entry name" value="FAD/NAD-linked_Rdtase_dimer_sf"/>
</dbReference>
<dbReference type="GO" id="GO:0050661">
    <property type="term" value="F:NADP binding"/>
    <property type="evidence" value="ECO:0007669"/>
    <property type="project" value="UniProtKB-UniRule"/>
</dbReference>
<evidence type="ECO:0000256" key="7">
    <source>
        <dbReference type="ARBA" id="ARBA00022714"/>
    </source>
</evidence>
<feature type="domain" description="Nitrite/sulphite reductase 4Fe-4S" evidence="17">
    <location>
        <begin position="629"/>
        <end position="766"/>
    </location>
</feature>
<keyword evidence="12 16" id="KW-0411">Iron-sulfur</keyword>
<dbReference type="GO" id="GO:0051539">
    <property type="term" value="F:4 iron, 4 sulfur cluster binding"/>
    <property type="evidence" value="ECO:0007669"/>
    <property type="project" value="UniProtKB-KW"/>
</dbReference>
<comment type="cofactor">
    <cofactor evidence="1 15">
        <name>FAD</name>
        <dbReference type="ChEBI" id="CHEBI:57692"/>
    </cofactor>
</comment>
<evidence type="ECO:0000259" key="20">
    <source>
        <dbReference type="Pfam" id="PF07992"/>
    </source>
</evidence>
<dbReference type="GO" id="GO:0098809">
    <property type="term" value="F:nitrite reductase activity"/>
    <property type="evidence" value="ECO:0007669"/>
    <property type="project" value="InterPro"/>
</dbReference>
<evidence type="ECO:0000256" key="10">
    <source>
        <dbReference type="ARBA" id="ARBA00023002"/>
    </source>
</evidence>
<evidence type="ECO:0000256" key="9">
    <source>
        <dbReference type="ARBA" id="ARBA00022827"/>
    </source>
</evidence>
<dbReference type="Pfam" id="PF03460">
    <property type="entry name" value="NIR_SIR_ferr"/>
    <property type="match status" value="1"/>
</dbReference>
<feature type="domain" description="Nitrite/Sulfite reductase ferredoxin-like" evidence="18">
    <location>
        <begin position="555"/>
        <end position="620"/>
    </location>
</feature>
<dbReference type="PROSITE" id="PS00365">
    <property type="entry name" value="NIR_SIR"/>
    <property type="match status" value="1"/>
</dbReference>
<dbReference type="AlphaFoldDB" id="A0A919CSH1"/>
<comment type="cofactor">
    <cofactor evidence="16">
        <name>[4Fe-4S] cluster</name>
        <dbReference type="ChEBI" id="CHEBI:49883"/>
    </cofactor>
    <text evidence="16">Binds 1 [4Fe-4S] cluster per subunit.</text>
</comment>
<dbReference type="PIRSF" id="PIRSF037149">
    <property type="entry name" value="NirB"/>
    <property type="match status" value="1"/>
</dbReference>
<dbReference type="Gene3D" id="3.30.390.30">
    <property type="match status" value="1"/>
</dbReference>
<dbReference type="InterPro" id="IPR041575">
    <property type="entry name" value="Rubredoxin_C"/>
</dbReference>
<comment type="similarity">
    <text evidence="3">Belongs to the nitrite and sulfite reductase 4Fe-4S domain family.</text>
</comment>
<feature type="binding site" evidence="16">
    <location>
        <position position="638"/>
    </location>
    <ligand>
        <name>[4Fe-4S] cluster</name>
        <dbReference type="ChEBI" id="CHEBI:49883"/>
    </ligand>
</feature>
<evidence type="ECO:0000259" key="19">
    <source>
        <dbReference type="Pfam" id="PF04324"/>
    </source>
</evidence>
<evidence type="ECO:0000256" key="2">
    <source>
        <dbReference type="ARBA" id="ARBA00005096"/>
    </source>
</evidence>
<dbReference type="Gene3D" id="3.50.50.60">
    <property type="entry name" value="FAD/NAD(P)-binding domain"/>
    <property type="match status" value="2"/>
</dbReference>
<dbReference type="Pfam" id="PF04324">
    <property type="entry name" value="Fer2_BFD"/>
    <property type="match status" value="2"/>
</dbReference>
<keyword evidence="8 16" id="KW-0479">Metal-binding</keyword>
<dbReference type="Pfam" id="PF18267">
    <property type="entry name" value="Rubredoxin_C"/>
    <property type="match status" value="1"/>
</dbReference>
<evidence type="ECO:0000256" key="1">
    <source>
        <dbReference type="ARBA" id="ARBA00001974"/>
    </source>
</evidence>
<evidence type="ECO:0000256" key="16">
    <source>
        <dbReference type="PIRSR" id="PIRSR037149-1"/>
    </source>
</evidence>
<reference evidence="22" key="1">
    <citation type="journal article" date="2014" name="Int. J. Syst. Evol. Microbiol.">
        <title>Complete genome sequence of Corynebacterium casei LMG S-19264T (=DSM 44701T), isolated from a smear-ripened cheese.</title>
        <authorList>
            <consortium name="US DOE Joint Genome Institute (JGI-PGF)"/>
            <person name="Walter F."/>
            <person name="Albersmeier A."/>
            <person name="Kalinowski J."/>
            <person name="Ruckert C."/>
        </authorList>
    </citation>
    <scope>NUCLEOTIDE SEQUENCE</scope>
    <source>
        <strain evidence="22">KCTC 42651</strain>
    </source>
</reference>
<keyword evidence="10" id="KW-0560">Oxidoreductase</keyword>
<evidence type="ECO:0000259" key="18">
    <source>
        <dbReference type="Pfam" id="PF03460"/>
    </source>
</evidence>
<dbReference type="PRINTS" id="PR00397">
    <property type="entry name" value="SIROHAEM"/>
</dbReference>
<evidence type="ECO:0000256" key="4">
    <source>
        <dbReference type="ARBA" id="ARBA00022485"/>
    </source>
</evidence>
<feature type="binding site" description="axial binding residue" evidence="16">
    <location>
        <position position="682"/>
    </location>
    <ligand>
        <name>siroheme</name>
        <dbReference type="ChEBI" id="CHEBI:60052"/>
    </ligand>
    <ligandPart>
        <name>Fe</name>
        <dbReference type="ChEBI" id="CHEBI:18248"/>
    </ligandPart>
</feature>
<keyword evidence="9 15" id="KW-0274">FAD</keyword>
<proteinExistence type="inferred from homology"/>
<dbReference type="Gene3D" id="1.10.10.1100">
    <property type="entry name" value="BFD-like [2Fe-2S]-binding domain"/>
    <property type="match status" value="1"/>
</dbReference>
<evidence type="ECO:0000313" key="22">
    <source>
        <dbReference type="EMBL" id="GHD62461.1"/>
    </source>
</evidence>
<keyword evidence="4 16" id="KW-0004">4Fe-4S</keyword>
<dbReference type="Gene3D" id="3.30.413.10">
    <property type="entry name" value="Sulfite Reductase Hemoprotein, domain 1"/>
    <property type="match status" value="1"/>
</dbReference>
<protein>
    <submittedName>
        <fullName evidence="22">Nitrite reductase large subunit</fullName>
    </submittedName>
</protein>
<evidence type="ECO:0000256" key="12">
    <source>
        <dbReference type="ARBA" id="ARBA00023014"/>
    </source>
</evidence>
<keyword evidence="23" id="KW-1185">Reference proteome</keyword>
<reference evidence="22" key="2">
    <citation type="submission" date="2020-09" db="EMBL/GenBank/DDBJ databases">
        <authorList>
            <person name="Sun Q."/>
            <person name="Kim S."/>
        </authorList>
    </citation>
    <scope>NUCLEOTIDE SEQUENCE</scope>
    <source>
        <strain evidence="22">KCTC 42651</strain>
    </source>
</reference>
<dbReference type="RefSeq" id="WP_189995097.1">
    <property type="nucleotide sequence ID" value="NZ_BMZS01000014.1"/>
</dbReference>
<comment type="caution">
    <text evidence="22">The sequence shown here is derived from an EMBL/GenBank/DDBJ whole genome shotgun (WGS) entry which is preliminary data.</text>
</comment>
<dbReference type="GO" id="GO:0020037">
    <property type="term" value="F:heme binding"/>
    <property type="evidence" value="ECO:0007669"/>
    <property type="project" value="InterPro"/>
</dbReference>
<dbReference type="CDD" id="cd19943">
    <property type="entry name" value="NirB_Fer2_BFD-like_1"/>
    <property type="match status" value="1"/>
</dbReference>
<dbReference type="CDD" id="cd19944">
    <property type="entry name" value="NirB_Fer2_BFD-like_2"/>
    <property type="match status" value="1"/>
</dbReference>
<organism evidence="22 23">
    <name type="scientific">Thalassobaculum fulvum</name>
    <dbReference type="NCBI Taxonomy" id="1633335"/>
    <lineage>
        <taxon>Bacteria</taxon>
        <taxon>Pseudomonadati</taxon>
        <taxon>Pseudomonadota</taxon>
        <taxon>Alphaproteobacteria</taxon>
        <taxon>Rhodospirillales</taxon>
        <taxon>Thalassobaculaceae</taxon>
        <taxon>Thalassobaculum</taxon>
    </lineage>
</organism>
<evidence type="ECO:0000259" key="21">
    <source>
        <dbReference type="Pfam" id="PF18267"/>
    </source>
</evidence>
<dbReference type="Pfam" id="PF07992">
    <property type="entry name" value="Pyr_redox_2"/>
    <property type="match status" value="1"/>
</dbReference>
<gene>
    <name evidence="22" type="ORF">GCM10017083_51340</name>
</gene>
<keyword evidence="13 15" id="KW-0534">Nitrate assimilation</keyword>
<evidence type="ECO:0000313" key="23">
    <source>
        <dbReference type="Proteomes" id="UP000630353"/>
    </source>
</evidence>
<evidence type="ECO:0000256" key="6">
    <source>
        <dbReference type="ARBA" id="ARBA00022630"/>
    </source>
</evidence>
<keyword evidence="6 15" id="KW-0285">Flavoprotein</keyword>
<dbReference type="GO" id="GO:0051537">
    <property type="term" value="F:2 iron, 2 sulfur cluster binding"/>
    <property type="evidence" value="ECO:0007669"/>
    <property type="project" value="UniProtKB-KW"/>
</dbReference>
<feature type="binding site" evidence="16">
    <location>
        <position position="678"/>
    </location>
    <ligand>
        <name>[4Fe-4S] cluster</name>
        <dbReference type="ChEBI" id="CHEBI:49883"/>
    </ligand>
</feature>
<dbReference type="InterPro" id="IPR006066">
    <property type="entry name" value="NO2/SO3_Rdtase_FeS/sirohaem_BS"/>
</dbReference>
<feature type="domain" description="BFD-like [2Fe-2S]-binding" evidence="19">
    <location>
        <begin position="418"/>
        <end position="466"/>
    </location>
</feature>
<keyword evidence="5 16" id="KW-0349">Heme</keyword>
<feature type="domain" description="FAD/NAD(P)-binding" evidence="20">
    <location>
        <begin position="4"/>
        <end position="277"/>
    </location>
</feature>
<dbReference type="SUPFAM" id="SSF51905">
    <property type="entry name" value="FAD/NAD(P)-binding domain"/>
    <property type="match status" value="2"/>
</dbReference>
<dbReference type="InterPro" id="IPR052034">
    <property type="entry name" value="NasD-like"/>
</dbReference>
<comment type="cofactor">
    <cofactor evidence="16">
        <name>siroheme</name>
        <dbReference type="ChEBI" id="CHEBI:60052"/>
    </cofactor>
    <text evidence="16">Binds 1 siroheme per subunit.</text>
</comment>
<evidence type="ECO:0000256" key="13">
    <source>
        <dbReference type="ARBA" id="ARBA00023063"/>
    </source>
</evidence>
<evidence type="ECO:0000256" key="8">
    <source>
        <dbReference type="ARBA" id="ARBA00022723"/>
    </source>
</evidence>
<evidence type="ECO:0000256" key="15">
    <source>
        <dbReference type="PIRNR" id="PIRNR037149"/>
    </source>
</evidence>
<dbReference type="PRINTS" id="PR00411">
    <property type="entry name" value="PNDRDTASEI"/>
</dbReference>
<dbReference type="InterPro" id="IPR023753">
    <property type="entry name" value="FAD/NAD-binding_dom"/>
</dbReference>
<dbReference type="GO" id="GO:0046872">
    <property type="term" value="F:metal ion binding"/>
    <property type="evidence" value="ECO:0007669"/>
    <property type="project" value="UniProtKB-KW"/>
</dbReference>
<dbReference type="InterPro" id="IPR006067">
    <property type="entry name" value="NO2/SO3_Rdtase_4Fe4S_dom"/>
</dbReference>
<dbReference type="SUPFAM" id="SSF55124">
    <property type="entry name" value="Nitrite/Sulfite reductase N-terminal domain-like"/>
    <property type="match status" value="1"/>
</dbReference>
<evidence type="ECO:0000259" key="17">
    <source>
        <dbReference type="Pfam" id="PF01077"/>
    </source>
</evidence>
<evidence type="ECO:0000256" key="14">
    <source>
        <dbReference type="ARBA" id="ARBA00034078"/>
    </source>
</evidence>
<dbReference type="Proteomes" id="UP000630353">
    <property type="component" value="Unassembled WGS sequence"/>
</dbReference>
<comment type="pathway">
    <text evidence="2">Nitrogen metabolism; nitrate reduction (assimilation).</text>
</comment>
<dbReference type="InterPro" id="IPR036136">
    <property type="entry name" value="Nit/Sulf_reduc_fer-like_dom_sf"/>
</dbReference>
<dbReference type="InterPro" id="IPR007419">
    <property type="entry name" value="BFD-like_2Fe2S-bd_dom"/>
</dbReference>
<keyword evidence="7" id="KW-0001">2Fe-2S</keyword>
<feature type="binding site" evidence="16">
    <location>
        <position position="644"/>
    </location>
    <ligand>
        <name>[4Fe-4S] cluster</name>
        <dbReference type="ChEBI" id="CHEBI:49883"/>
    </ligand>
</feature>
<dbReference type="PRINTS" id="PR00368">
    <property type="entry name" value="FADPNR"/>
</dbReference>
<feature type="domain" description="NADH-rubredoxin oxidoreductase C-terminal" evidence="21">
    <location>
        <begin position="314"/>
        <end position="381"/>
    </location>
</feature>
<evidence type="ECO:0000256" key="3">
    <source>
        <dbReference type="ARBA" id="ARBA00010429"/>
    </source>
</evidence>
<dbReference type="PANTHER" id="PTHR43809">
    <property type="entry name" value="NITRITE REDUCTASE (NADH) LARGE SUBUNIT"/>
    <property type="match status" value="1"/>
</dbReference>
<feature type="domain" description="BFD-like [2Fe-2S]-binding" evidence="19">
    <location>
        <begin position="481"/>
        <end position="530"/>
    </location>
</feature>